<sequence length="110" mass="12320">MAEFIKGDVVIVPFPFSNLSQTKRRPALVIATLQGNDMILCQITSQSVNDMYAIGIDNFDFNSGGLNQPSNIRPNRLFTAEKQIILYKAGQIKSEKLTEVINKIFEILQS</sequence>
<dbReference type="RefSeq" id="WP_190387675.1">
    <property type="nucleotide sequence ID" value="NZ_JACJTM010000028.1"/>
</dbReference>
<gene>
    <name evidence="3" type="ORF">H6G43_13365</name>
</gene>
<dbReference type="Proteomes" id="UP000660270">
    <property type="component" value="Unassembled WGS sequence"/>
</dbReference>
<dbReference type="InterPro" id="IPR003477">
    <property type="entry name" value="PemK-like"/>
</dbReference>
<dbReference type="InterPro" id="IPR011067">
    <property type="entry name" value="Plasmid_toxin/cell-grow_inhib"/>
</dbReference>
<protein>
    <submittedName>
        <fullName evidence="3">Type II toxin-antitoxin system PemK/MazF family toxin</fullName>
    </submittedName>
</protein>
<comment type="similarity">
    <text evidence="1">Belongs to the PemK/MazF family.</text>
</comment>
<evidence type="ECO:0000313" key="4">
    <source>
        <dbReference type="Proteomes" id="UP000660270"/>
    </source>
</evidence>
<dbReference type="GeneID" id="78219649"/>
<evidence type="ECO:0000313" key="3">
    <source>
        <dbReference type="EMBL" id="MBD2686185.1"/>
    </source>
</evidence>
<name>A0ABR8IU98_APHFL</name>
<reference evidence="3 4" key="1">
    <citation type="journal article" date="2020" name="ISME J.">
        <title>Comparative genomics reveals insights into cyanobacterial evolution and habitat adaptation.</title>
        <authorList>
            <person name="Chen M.Y."/>
            <person name="Teng W.K."/>
            <person name="Zhao L."/>
            <person name="Hu C.X."/>
            <person name="Zhou Y.K."/>
            <person name="Han B.P."/>
            <person name="Song L.R."/>
            <person name="Shu W.S."/>
        </authorList>
    </citation>
    <scope>NUCLEOTIDE SEQUENCE [LARGE SCALE GENOMIC DNA]</scope>
    <source>
        <strain evidence="3 4">FACHB-1249</strain>
    </source>
</reference>
<evidence type="ECO:0000256" key="1">
    <source>
        <dbReference type="ARBA" id="ARBA00007521"/>
    </source>
</evidence>
<proteinExistence type="inferred from homology"/>
<dbReference type="EMBL" id="JACJTM010000028">
    <property type="protein sequence ID" value="MBD2686185.1"/>
    <property type="molecule type" value="Genomic_DNA"/>
</dbReference>
<dbReference type="Pfam" id="PF02452">
    <property type="entry name" value="PemK_toxin"/>
    <property type="match status" value="1"/>
</dbReference>
<keyword evidence="2" id="KW-1277">Toxin-antitoxin system</keyword>
<organism evidence="3 4">
    <name type="scientific">Aphanizomenon flos-aquae FACHB-1249</name>
    <dbReference type="NCBI Taxonomy" id="2692889"/>
    <lineage>
        <taxon>Bacteria</taxon>
        <taxon>Bacillati</taxon>
        <taxon>Cyanobacteriota</taxon>
        <taxon>Cyanophyceae</taxon>
        <taxon>Nostocales</taxon>
        <taxon>Aphanizomenonaceae</taxon>
        <taxon>Aphanizomenon</taxon>
    </lineage>
</organism>
<evidence type="ECO:0000256" key="2">
    <source>
        <dbReference type="ARBA" id="ARBA00022649"/>
    </source>
</evidence>
<dbReference type="SUPFAM" id="SSF50118">
    <property type="entry name" value="Cell growth inhibitor/plasmid maintenance toxic component"/>
    <property type="match status" value="1"/>
</dbReference>
<comment type="caution">
    <text evidence="3">The sequence shown here is derived from an EMBL/GenBank/DDBJ whole genome shotgun (WGS) entry which is preliminary data.</text>
</comment>
<dbReference type="Gene3D" id="2.30.30.110">
    <property type="match status" value="1"/>
</dbReference>
<accession>A0ABR8IU98</accession>
<keyword evidence="4" id="KW-1185">Reference proteome</keyword>